<sequence length="370" mass="41144">MTHTRRSNLTHAALAGVTALGLAAAGQAAAQTQWTMTTTWPSSLELIELDRHWVELANQLAGDELQITFHEGGSLMPGTQVFDATSAGDIDAAGDWPGYWAGRSPAFGPLASTPMLFNGADYLNWIQEWGGFEVYQEVYGEYDMVYLPYGITNNESGIRTNEPIRSIEDFEGLRLRVSGRDQGRVLERLGAQQVSLAGGEIYQALERGVVDGAEFSVPGVDYEAGFHEVTDYWLTPGWHQSASVFGVMINRNSWDALSEETRNALITASEATLAWSLAWSERRSNEGTRQFQEAGVEITRLPDEDLVELQQIANEVIVESACEDERIARVYHSQVSYLEDYAAWRDVSKPFNLSRSYEELPDLEAIEECL</sequence>
<evidence type="ECO:0000256" key="1">
    <source>
        <dbReference type="ARBA" id="ARBA00022729"/>
    </source>
</evidence>
<dbReference type="GO" id="GO:0046872">
    <property type="term" value="F:metal ion binding"/>
    <property type="evidence" value="ECO:0007669"/>
    <property type="project" value="UniProtKB-KW"/>
</dbReference>
<keyword evidence="1 4" id="KW-0732">Signal</keyword>
<gene>
    <name evidence="5" type="ORF">DEM34_11530</name>
</gene>
<dbReference type="Proteomes" id="UP000245474">
    <property type="component" value="Unassembled WGS sequence"/>
</dbReference>
<dbReference type="Pfam" id="PF03480">
    <property type="entry name" value="DctP"/>
    <property type="match status" value="1"/>
</dbReference>
<reference evidence="5 6" key="1">
    <citation type="submission" date="2018-05" db="EMBL/GenBank/DDBJ databases">
        <title>Spiribacter halobius sp. nov., a moderately halophilic bacterium isolated from marine solar saltern.</title>
        <authorList>
            <person name="Zheng W.-S."/>
            <person name="Lu D.-C."/>
            <person name="Du Z.-J."/>
        </authorList>
    </citation>
    <scope>NUCLEOTIDE SEQUENCE [LARGE SCALE GENOMIC DNA]</scope>
    <source>
        <strain evidence="5 6">E85</strain>
    </source>
</reference>
<dbReference type="InterPro" id="IPR026289">
    <property type="entry name" value="SBP_TakP-like"/>
</dbReference>
<feature type="binding site" evidence="2">
    <location>
        <position position="155"/>
    </location>
    <ligand>
        <name>substrate</name>
    </ligand>
</feature>
<evidence type="ECO:0000313" key="6">
    <source>
        <dbReference type="Proteomes" id="UP000245474"/>
    </source>
</evidence>
<dbReference type="PANTHER" id="PTHR33376">
    <property type="match status" value="1"/>
</dbReference>
<dbReference type="InterPro" id="IPR018389">
    <property type="entry name" value="DctP_fam"/>
</dbReference>
<dbReference type="RefSeq" id="WP_109678965.1">
    <property type="nucleotide sequence ID" value="NZ_CP086615.1"/>
</dbReference>
<evidence type="ECO:0000256" key="3">
    <source>
        <dbReference type="PIRSR" id="PIRSR039026-2"/>
    </source>
</evidence>
<protein>
    <submittedName>
        <fullName evidence="5">ABC transporter substrate-binding protein</fullName>
    </submittedName>
</protein>
<feature type="chain" id="PRO_5015539045" evidence="4">
    <location>
        <begin position="31"/>
        <end position="370"/>
    </location>
</feature>
<evidence type="ECO:0000256" key="2">
    <source>
        <dbReference type="PIRSR" id="PIRSR039026-1"/>
    </source>
</evidence>
<keyword evidence="3" id="KW-0479">Metal-binding</keyword>
<keyword evidence="6" id="KW-1185">Reference proteome</keyword>
<dbReference type="OrthoDB" id="9769667at2"/>
<dbReference type="AlphaFoldDB" id="A0A2U2MZZ8"/>
<dbReference type="PANTHER" id="PTHR33376:SF5">
    <property type="entry name" value="EXTRACYTOPLASMIC SOLUTE RECEPTOR PROTEIN"/>
    <property type="match status" value="1"/>
</dbReference>
<dbReference type="PIRSF" id="PIRSF039026">
    <property type="entry name" value="SiaP"/>
    <property type="match status" value="1"/>
</dbReference>
<dbReference type="InterPro" id="IPR038404">
    <property type="entry name" value="TRAP_DctP_sf"/>
</dbReference>
<feature type="binding site" evidence="3">
    <location>
        <position position="215"/>
    </location>
    <ligand>
        <name>Na(+)</name>
        <dbReference type="ChEBI" id="CHEBI:29101"/>
    </ligand>
</feature>
<feature type="binding site" evidence="3">
    <location>
        <position position="240"/>
    </location>
    <ligand>
        <name>substrate</name>
    </ligand>
</feature>
<evidence type="ECO:0000313" key="5">
    <source>
        <dbReference type="EMBL" id="PWG62575.1"/>
    </source>
</evidence>
<feature type="signal peptide" evidence="4">
    <location>
        <begin position="1"/>
        <end position="30"/>
    </location>
</feature>
<proteinExistence type="predicted"/>
<dbReference type="PROSITE" id="PS51318">
    <property type="entry name" value="TAT"/>
    <property type="match status" value="1"/>
</dbReference>
<dbReference type="InterPro" id="IPR006311">
    <property type="entry name" value="TAT_signal"/>
</dbReference>
<dbReference type="NCBIfam" id="NF037995">
    <property type="entry name" value="TRAP_S1"/>
    <property type="match status" value="1"/>
</dbReference>
<dbReference type="EMBL" id="QFFI01000017">
    <property type="protein sequence ID" value="PWG62575.1"/>
    <property type="molecule type" value="Genomic_DNA"/>
</dbReference>
<dbReference type="Gene3D" id="3.40.190.10">
    <property type="entry name" value="Periplasmic binding protein-like II"/>
    <property type="match status" value="1"/>
</dbReference>
<comment type="caution">
    <text evidence="5">The sequence shown here is derived from an EMBL/GenBank/DDBJ whole genome shotgun (WGS) entry which is preliminary data.</text>
</comment>
<organism evidence="5 6">
    <name type="scientific">Sediminicurvatus halobius</name>
    <dbReference type="NCBI Taxonomy" id="2182432"/>
    <lineage>
        <taxon>Bacteria</taxon>
        <taxon>Pseudomonadati</taxon>
        <taxon>Pseudomonadota</taxon>
        <taxon>Gammaproteobacteria</taxon>
        <taxon>Chromatiales</taxon>
        <taxon>Ectothiorhodospiraceae</taxon>
        <taxon>Sediminicurvatus</taxon>
    </lineage>
</organism>
<feature type="binding site" evidence="2">
    <location>
        <position position="176"/>
    </location>
    <ligand>
        <name>substrate</name>
    </ligand>
</feature>
<dbReference type="Gene3D" id="3.40.190.170">
    <property type="entry name" value="Bacterial extracellular solute-binding protein, family 7"/>
    <property type="match status" value="1"/>
</dbReference>
<accession>A0A2U2MZZ8</accession>
<evidence type="ECO:0000256" key="4">
    <source>
        <dbReference type="SAM" id="SignalP"/>
    </source>
</evidence>
<name>A0A2U2MZZ8_9GAMM</name>
<dbReference type="GO" id="GO:0031317">
    <property type="term" value="C:tripartite ATP-independent periplasmic transporter complex"/>
    <property type="evidence" value="ECO:0007669"/>
    <property type="project" value="InterPro"/>
</dbReference>
<feature type="binding site" evidence="3">
    <location>
        <position position="214"/>
    </location>
    <ligand>
        <name>substrate</name>
    </ligand>
</feature>
<dbReference type="GO" id="GO:0055085">
    <property type="term" value="P:transmembrane transport"/>
    <property type="evidence" value="ECO:0007669"/>
    <property type="project" value="InterPro"/>
</dbReference>